<reference evidence="1 2" key="1">
    <citation type="submission" date="2024-02" db="EMBL/GenBank/DDBJ databases">
        <title>A draft genome for the cacao thread blight pathogen Marasmius crinis-equi.</title>
        <authorList>
            <person name="Cohen S.P."/>
            <person name="Baruah I.K."/>
            <person name="Amoako-Attah I."/>
            <person name="Bukari Y."/>
            <person name="Meinhardt L.W."/>
            <person name="Bailey B.A."/>
        </authorList>
    </citation>
    <scope>NUCLEOTIDE SEQUENCE [LARGE SCALE GENOMIC DNA]</scope>
    <source>
        <strain evidence="1 2">GH-76</strain>
    </source>
</reference>
<comment type="caution">
    <text evidence="1">The sequence shown here is derived from an EMBL/GenBank/DDBJ whole genome shotgun (WGS) entry which is preliminary data.</text>
</comment>
<dbReference type="EMBL" id="JBAHYK010001333">
    <property type="protein sequence ID" value="KAL0568459.1"/>
    <property type="molecule type" value="Genomic_DNA"/>
</dbReference>
<keyword evidence="2" id="KW-1185">Reference proteome</keyword>
<dbReference type="InterPro" id="IPR032675">
    <property type="entry name" value="LRR_dom_sf"/>
</dbReference>
<dbReference type="SUPFAM" id="SSF52047">
    <property type="entry name" value="RNI-like"/>
    <property type="match status" value="1"/>
</dbReference>
<proteinExistence type="predicted"/>
<gene>
    <name evidence="1" type="ORF">V5O48_013524</name>
</gene>
<evidence type="ECO:0000313" key="2">
    <source>
        <dbReference type="Proteomes" id="UP001465976"/>
    </source>
</evidence>
<dbReference type="Gene3D" id="3.80.10.10">
    <property type="entry name" value="Ribonuclease Inhibitor"/>
    <property type="match status" value="1"/>
</dbReference>
<sequence>MELAQTEVDVLRTIICLRCHHKFTIPNHPDIPIEHFRLNILPYKSDIVHQRDLLASETASLVQLGQEIDKLQSVVQKLRGKQKLITKHMESRRQYMSPQRKLPVELWRKIFDDACFVEKKEDDNDERCSVRSYPIWLELWGETNRGRVIPLSLAQVSFNWREIISGLASVWTFLDIRVQNELTSSDIAMLEKFIDRSRGCPLTVILEVSDLMVNLTYFGLPDSDFGKETLSFPVLRRLKTSLPRDPDFVSAFGKDQILAILGAPALIHLDIDRLSPLIEQILVPTPGLLHLKLSGHFNERTLIRLSTMCQRLQKIELHIFQLSHGSSTGNTSKGVFPYLEFLDIDLSFRVAPKLIDSITLPSLTTLKLSLTDPSIYYGSASDALSSLAAFLQRSRCSIRVFELRFLFWLATELTQLADIFALCPDMRRLSLSTWWNTDWEGPSTPVFHITSLLTVNGHHTPSLLPELETMEIVIERAGLGKRDQQAIAQRFLDVVESRSSSLQFAALTVPDYYLKPVEKNDGPAALQDIISRVDALPKDGVKCIIKGFEDENRRDITIGTE</sequence>
<evidence type="ECO:0000313" key="1">
    <source>
        <dbReference type="EMBL" id="KAL0568459.1"/>
    </source>
</evidence>
<organism evidence="1 2">
    <name type="scientific">Marasmius crinis-equi</name>
    <dbReference type="NCBI Taxonomy" id="585013"/>
    <lineage>
        <taxon>Eukaryota</taxon>
        <taxon>Fungi</taxon>
        <taxon>Dikarya</taxon>
        <taxon>Basidiomycota</taxon>
        <taxon>Agaricomycotina</taxon>
        <taxon>Agaricomycetes</taxon>
        <taxon>Agaricomycetidae</taxon>
        <taxon>Agaricales</taxon>
        <taxon>Marasmiineae</taxon>
        <taxon>Marasmiaceae</taxon>
        <taxon>Marasmius</taxon>
    </lineage>
</organism>
<dbReference type="Proteomes" id="UP001465976">
    <property type="component" value="Unassembled WGS sequence"/>
</dbReference>
<evidence type="ECO:0008006" key="3">
    <source>
        <dbReference type="Google" id="ProtNLM"/>
    </source>
</evidence>
<protein>
    <recommendedName>
        <fullName evidence="3">F-box domain-containing protein</fullName>
    </recommendedName>
</protein>
<accession>A0ABR3EZZ1</accession>
<name>A0ABR3EZZ1_9AGAR</name>